<name>A0A6G1DG59_9ORYZ</name>
<keyword evidence="4" id="KW-1185">Reference proteome</keyword>
<feature type="compositionally biased region" description="Pro residues" evidence="1">
    <location>
        <begin position="152"/>
        <end position="161"/>
    </location>
</feature>
<accession>A0A6G1DG59</accession>
<dbReference type="EMBL" id="SPHZ02000006">
    <property type="protein sequence ID" value="KAF0911389.1"/>
    <property type="molecule type" value="Genomic_DNA"/>
</dbReference>
<evidence type="ECO:0000313" key="3">
    <source>
        <dbReference type="EMBL" id="KAF0911389.1"/>
    </source>
</evidence>
<reference evidence="3 4" key="1">
    <citation type="submission" date="2019-11" db="EMBL/GenBank/DDBJ databases">
        <title>Whole genome sequence of Oryza granulata.</title>
        <authorList>
            <person name="Li W."/>
        </authorList>
    </citation>
    <scope>NUCLEOTIDE SEQUENCE [LARGE SCALE GENOMIC DNA]</scope>
    <source>
        <strain evidence="4">cv. Menghai</strain>
        <tissue evidence="3">Leaf</tissue>
    </source>
</reference>
<dbReference type="Proteomes" id="UP000479710">
    <property type="component" value="Unassembled WGS sequence"/>
</dbReference>
<feature type="region of interest" description="Disordered" evidence="1">
    <location>
        <begin position="149"/>
        <end position="174"/>
    </location>
</feature>
<evidence type="ECO:0000259" key="2">
    <source>
        <dbReference type="Pfam" id="PF23616"/>
    </source>
</evidence>
<dbReference type="Pfam" id="PF23616">
    <property type="entry name" value="Ig_GEX2_N"/>
    <property type="match status" value="1"/>
</dbReference>
<dbReference type="AlphaFoldDB" id="A0A6G1DG59"/>
<organism evidence="3 4">
    <name type="scientific">Oryza meyeriana var. granulata</name>
    <dbReference type="NCBI Taxonomy" id="110450"/>
    <lineage>
        <taxon>Eukaryota</taxon>
        <taxon>Viridiplantae</taxon>
        <taxon>Streptophyta</taxon>
        <taxon>Embryophyta</taxon>
        <taxon>Tracheophyta</taxon>
        <taxon>Spermatophyta</taxon>
        <taxon>Magnoliopsida</taxon>
        <taxon>Liliopsida</taxon>
        <taxon>Poales</taxon>
        <taxon>Poaceae</taxon>
        <taxon>BOP clade</taxon>
        <taxon>Oryzoideae</taxon>
        <taxon>Oryzeae</taxon>
        <taxon>Oryzinae</taxon>
        <taxon>Oryza</taxon>
        <taxon>Oryza meyeriana</taxon>
    </lineage>
</organism>
<feature type="region of interest" description="Disordered" evidence="1">
    <location>
        <begin position="233"/>
        <end position="255"/>
    </location>
</feature>
<comment type="caution">
    <text evidence="3">The sequence shown here is derived from an EMBL/GenBank/DDBJ whole genome shotgun (WGS) entry which is preliminary data.</text>
</comment>
<proteinExistence type="predicted"/>
<dbReference type="InterPro" id="IPR056434">
    <property type="entry name" value="Ig_GEX2_N"/>
</dbReference>
<sequence length="387" mass="41423">MLALVLAQDLVIVKVKTQVKAKAKVLNMVRGVAKDMVKKMAMAQDMVRGVAKGMVKEMALAQDMVRGMAKAMANGKALAQDMARGMVRAMVMGKDQGRIMVKAMAQDMAKDQSQAMTKDMIKVQEVDMEMVRAQAMVRAMAMAMTNGSILPIHPPRPPRPSTPTKNAGRQGGGGALRRDDLAALLVASLASSLRDRSSIAPVNGTAAFLFSARFCADAGAVLRVQLAQQQGSVQCRRHGSDHDQGTGPPGWGRDRRSLTFTATVNGRKGNNTYITDVEAHLGGESDTWSITFVPLRAGEFVVLVSEECFGVGESFLQFTVTAGDVHPSASLISWTRAHVAGSKAFVSVVPRDALGNGITRGTDMPAGSGYFRVTREMLLLMLSEKNG</sequence>
<dbReference type="OrthoDB" id="5334309at2759"/>
<gene>
    <name evidence="3" type="ORF">E2562_008272</name>
</gene>
<feature type="domain" description="GEX2 N-terminal Ig-like" evidence="2">
    <location>
        <begin position="254"/>
        <end position="320"/>
    </location>
</feature>
<evidence type="ECO:0000256" key="1">
    <source>
        <dbReference type="SAM" id="MobiDB-lite"/>
    </source>
</evidence>
<protein>
    <recommendedName>
        <fullName evidence="2">GEX2 N-terminal Ig-like domain-containing protein</fullName>
    </recommendedName>
</protein>
<evidence type="ECO:0000313" key="4">
    <source>
        <dbReference type="Proteomes" id="UP000479710"/>
    </source>
</evidence>